<dbReference type="Pfam" id="PF06144">
    <property type="entry name" value="DNA_pol3_delta"/>
    <property type="match status" value="1"/>
</dbReference>
<protein>
    <recommendedName>
        <fullName evidence="2">DNA polymerase III subunit delta</fullName>
        <ecNumber evidence="1">2.7.7.7</ecNumber>
    </recommendedName>
</protein>
<name>A0AAJ1T1E2_9BACI</name>
<dbReference type="GO" id="GO:0003887">
    <property type="term" value="F:DNA-directed DNA polymerase activity"/>
    <property type="evidence" value="ECO:0007669"/>
    <property type="project" value="UniProtKB-KW"/>
</dbReference>
<dbReference type="GO" id="GO:0003677">
    <property type="term" value="F:DNA binding"/>
    <property type="evidence" value="ECO:0007669"/>
    <property type="project" value="InterPro"/>
</dbReference>
<comment type="catalytic activity">
    <reaction evidence="8">
        <text>DNA(n) + a 2'-deoxyribonucleoside 5'-triphosphate = DNA(n+1) + diphosphate</text>
        <dbReference type="Rhea" id="RHEA:22508"/>
        <dbReference type="Rhea" id="RHEA-COMP:17339"/>
        <dbReference type="Rhea" id="RHEA-COMP:17340"/>
        <dbReference type="ChEBI" id="CHEBI:33019"/>
        <dbReference type="ChEBI" id="CHEBI:61560"/>
        <dbReference type="ChEBI" id="CHEBI:173112"/>
        <dbReference type="EC" id="2.7.7.7"/>
    </reaction>
</comment>
<dbReference type="Gene3D" id="3.40.50.300">
    <property type="entry name" value="P-loop containing nucleotide triphosphate hydrolases"/>
    <property type="match status" value="1"/>
</dbReference>
<evidence type="ECO:0000313" key="11">
    <source>
        <dbReference type="EMBL" id="MDQ0216805.1"/>
    </source>
</evidence>
<dbReference type="EMBL" id="JAUSUC010000079">
    <property type="protein sequence ID" value="MDQ0216805.1"/>
    <property type="molecule type" value="Genomic_DNA"/>
</dbReference>
<dbReference type="NCBIfam" id="TIGR01128">
    <property type="entry name" value="holA"/>
    <property type="match status" value="1"/>
</dbReference>
<dbReference type="EC" id="2.7.7.7" evidence="1"/>
<reference evidence="11" key="1">
    <citation type="submission" date="2023-07" db="EMBL/GenBank/DDBJ databases">
        <title>Genomic Encyclopedia of Type Strains, Phase IV (KMG-IV): sequencing the most valuable type-strain genomes for metagenomic binning, comparative biology and taxonomic classification.</title>
        <authorList>
            <person name="Goeker M."/>
        </authorList>
    </citation>
    <scope>NUCLEOTIDE SEQUENCE</scope>
    <source>
        <strain evidence="11">DSM 23947</strain>
    </source>
</reference>
<dbReference type="Proteomes" id="UP001237207">
    <property type="component" value="Unassembled WGS sequence"/>
</dbReference>
<comment type="caution">
    <text evidence="11">The sequence shown here is derived from an EMBL/GenBank/DDBJ whole genome shotgun (WGS) entry which is preliminary data.</text>
</comment>
<feature type="domain" description="DNA polymerase III delta N-terminal" evidence="9">
    <location>
        <begin position="17"/>
        <end position="146"/>
    </location>
</feature>
<evidence type="ECO:0000256" key="8">
    <source>
        <dbReference type="ARBA" id="ARBA00049244"/>
    </source>
</evidence>
<evidence type="ECO:0000256" key="7">
    <source>
        <dbReference type="ARBA" id="ARBA00034754"/>
    </source>
</evidence>
<evidence type="ECO:0000256" key="3">
    <source>
        <dbReference type="ARBA" id="ARBA00022679"/>
    </source>
</evidence>
<accession>A0AAJ1T1E2</accession>
<evidence type="ECO:0000259" key="10">
    <source>
        <dbReference type="Pfam" id="PF21694"/>
    </source>
</evidence>
<organism evidence="11 12">
    <name type="scientific">Oikeobacillus pervagus</name>
    <dbReference type="NCBI Taxonomy" id="1325931"/>
    <lineage>
        <taxon>Bacteria</taxon>
        <taxon>Bacillati</taxon>
        <taxon>Bacillota</taxon>
        <taxon>Bacilli</taxon>
        <taxon>Bacillales</taxon>
        <taxon>Bacillaceae</taxon>
        <taxon>Oikeobacillus</taxon>
    </lineage>
</organism>
<keyword evidence="3 11" id="KW-0808">Transferase</keyword>
<dbReference type="InterPro" id="IPR048466">
    <property type="entry name" value="DNA_pol3_delta-like_C"/>
</dbReference>
<evidence type="ECO:0000256" key="2">
    <source>
        <dbReference type="ARBA" id="ARBA00017703"/>
    </source>
</evidence>
<dbReference type="AlphaFoldDB" id="A0AAJ1T1E2"/>
<keyword evidence="4 11" id="KW-0548">Nucleotidyltransferase</keyword>
<gene>
    <name evidence="11" type="ORF">J2S13_003291</name>
</gene>
<evidence type="ECO:0000313" key="12">
    <source>
        <dbReference type="Proteomes" id="UP001237207"/>
    </source>
</evidence>
<keyword evidence="5" id="KW-0235">DNA replication</keyword>
<keyword evidence="12" id="KW-1185">Reference proteome</keyword>
<dbReference type="PANTHER" id="PTHR34388:SF1">
    <property type="entry name" value="DNA POLYMERASE III SUBUNIT DELTA"/>
    <property type="match status" value="1"/>
</dbReference>
<dbReference type="InterPro" id="IPR008921">
    <property type="entry name" value="DNA_pol3_clamp-load_cplx_C"/>
</dbReference>
<keyword evidence="6" id="KW-0239">DNA-directed DNA polymerase</keyword>
<feature type="domain" description="DNA polymerase III delta subunit-like C-terminal" evidence="10">
    <location>
        <begin position="218"/>
        <end position="338"/>
    </location>
</feature>
<dbReference type="GO" id="GO:0006261">
    <property type="term" value="P:DNA-templated DNA replication"/>
    <property type="evidence" value="ECO:0007669"/>
    <property type="project" value="TreeGrafter"/>
</dbReference>
<proteinExistence type="inferred from homology"/>
<evidence type="ECO:0000256" key="1">
    <source>
        <dbReference type="ARBA" id="ARBA00012417"/>
    </source>
</evidence>
<dbReference type="Pfam" id="PF21694">
    <property type="entry name" value="DNA_pol3_delta_C"/>
    <property type="match status" value="1"/>
</dbReference>
<dbReference type="Gene3D" id="1.10.8.60">
    <property type="match status" value="1"/>
</dbReference>
<evidence type="ECO:0000259" key="9">
    <source>
        <dbReference type="Pfam" id="PF06144"/>
    </source>
</evidence>
<dbReference type="InterPro" id="IPR005790">
    <property type="entry name" value="DNA_polIII_delta"/>
</dbReference>
<evidence type="ECO:0000256" key="4">
    <source>
        <dbReference type="ARBA" id="ARBA00022695"/>
    </source>
</evidence>
<dbReference type="GO" id="GO:0009360">
    <property type="term" value="C:DNA polymerase III complex"/>
    <property type="evidence" value="ECO:0007669"/>
    <property type="project" value="InterPro"/>
</dbReference>
<evidence type="ECO:0000256" key="6">
    <source>
        <dbReference type="ARBA" id="ARBA00022932"/>
    </source>
</evidence>
<dbReference type="InterPro" id="IPR027417">
    <property type="entry name" value="P-loop_NTPase"/>
</dbReference>
<dbReference type="InterPro" id="IPR010372">
    <property type="entry name" value="DNA_pol3_delta_N"/>
</dbReference>
<comment type="similarity">
    <text evidence="7">Belongs to the DNA polymerase HolA subunit family.</text>
</comment>
<evidence type="ECO:0000256" key="5">
    <source>
        <dbReference type="ARBA" id="ARBA00022705"/>
    </source>
</evidence>
<dbReference type="Gene3D" id="1.20.272.10">
    <property type="match status" value="1"/>
</dbReference>
<dbReference type="RefSeq" id="WP_307258890.1">
    <property type="nucleotide sequence ID" value="NZ_JAUSUC010000079.1"/>
</dbReference>
<dbReference type="SUPFAM" id="SSF52540">
    <property type="entry name" value="P-loop containing nucleoside triphosphate hydrolases"/>
    <property type="match status" value="1"/>
</dbReference>
<dbReference type="PANTHER" id="PTHR34388">
    <property type="entry name" value="DNA POLYMERASE III SUBUNIT DELTA"/>
    <property type="match status" value="1"/>
</dbReference>
<sequence>MISIWKDIENKKFSNIYLLFGKESFFIKETKRKLLENVLTEEEMDFNFSSYDLEETPIELTLEDAETLPFLGERRLVFLHNPIFLTAEKSKDKAEKMEHHLKKLEKYLEEPAPFSVIVFIAPYEKLDERKKLTKLLKKKATVLEAKKLNEQELKKWIVEIAKRNEIEMSNEAIEQLLILAGTDLLQLTNEVEKLSLYASNTGKIDVEMVQKLTSRSLEQDIFSIVDRILKRKIDEALRIYYDLLKQKEEPIKILAIIASQFRLIYQVKELSRRGYGQPQIAGAIKVHPFRVKLAAGQARDFSEQELMRIIDLLAQCDYEMKTSSMKKEMIIEMLLFKLHRS</sequence>
<dbReference type="SUPFAM" id="SSF48019">
    <property type="entry name" value="post-AAA+ oligomerization domain-like"/>
    <property type="match status" value="1"/>
</dbReference>